<keyword evidence="2" id="KW-1185">Reference proteome</keyword>
<protein>
    <submittedName>
        <fullName evidence="1">Uncharacterized protein</fullName>
    </submittedName>
</protein>
<evidence type="ECO:0000313" key="1">
    <source>
        <dbReference type="EMBL" id="MBB4958817.1"/>
    </source>
</evidence>
<gene>
    <name evidence="1" type="ORF">FHR38_002550</name>
</gene>
<name>A0A7W7WPR8_9ACTN</name>
<evidence type="ECO:0000313" key="2">
    <source>
        <dbReference type="Proteomes" id="UP000578819"/>
    </source>
</evidence>
<dbReference type="AlphaFoldDB" id="A0A7W7WPR8"/>
<sequence>MDPRGLLPQEARGRCRQALPTCWLVVRVRAAGPPVRPTG</sequence>
<dbReference type="EMBL" id="JACHJW010000001">
    <property type="protein sequence ID" value="MBB4958817.1"/>
    <property type="molecule type" value="Genomic_DNA"/>
</dbReference>
<reference evidence="1 2" key="1">
    <citation type="submission" date="2020-08" db="EMBL/GenBank/DDBJ databases">
        <title>Sequencing the genomes of 1000 actinobacteria strains.</title>
        <authorList>
            <person name="Klenk H.-P."/>
        </authorList>
    </citation>
    <scope>NUCLEOTIDE SEQUENCE [LARGE SCALE GENOMIC DNA]</scope>
    <source>
        <strain evidence="1 2">DSM 45886</strain>
    </source>
</reference>
<dbReference type="Proteomes" id="UP000578819">
    <property type="component" value="Unassembled WGS sequence"/>
</dbReference>
<accession>A0A7W7WPR8</accession>
<organism evidence="1 2">
    <name type="scientific">Micromonospora polyrhachis</name>
    <dbReference type="NCBI Taxonomy" id="1282883"/>
    <lineage>
        <taxon>Bacteria</taxon>
        <taxon>Bacillati</taxon>
        <taxon>Actinomycetota</taxon>
        <taxon>Actinomycetes</taxon>
        <taxon>Micromonosporales</taxon>
        <taxon>Micromonosporaceae</taxon>
        <taxon>Micromonospora</taxon>
    </lineage>
</organism>
<proteinExistence type="predicted"/>
<comment type="caution">
    <text evidence="1">The sequence shown here is derived from an EMBL/GenBank/DDBJ whole genome shotgun (WGS) entry which is preliminary data.</text>
</comment>